<feature type="domain" description="Glucose-methanol-choline oxidoreductase C-terminal" evidence="16">
    <location>
        <begin position="577"/>
        <end position="727"/>
    </location>
</feature>
<feature type="active site" description="Proton acceptor" evidence="13">
    <location>
        <position position="675"/>
    </location>
</feature>
<dbReference type="InterPro" id="IPR007867">
    <property type="entry name" value="GMC_OxRtase_C"/>
</dbReference>
<comment type="catalytic activity">
    <reaction evidence="1 12">
        <text>a long-chain primary fatty alcohol + O2 = a long-chain fatty aldehyde + H2O2</text>
        <dbReference type="Rhea" id="RHEA:22756"/>
        <dbReference type="ChEBI" id="CHEBI:15379"/>
        <dbReference type="ChEBI" id="CHEBI:16240"/>
        <dbReference type="ChEBI" id="CHEBI:17176"/>
        <dbReference type="ChEBI" id="CHEBI:77396"/>
        <dbReference type="EC" id="1.1.3.20"/>
    </reaction>
</comment>
<evidence type="ECO:0000256" key="5">
    <source>
        <dbReference type="ARBA" id="ARBA00013125"/>
    </source>
</evidence>
<dbReference type="Proteomes" id="UP000054771">
    <property type="component" value="Unassembled WGS sequence"/>
</dbReference>
<keyword evidence="9" id="KW-1133">Transmembrane helix</keyword>
<evidence type="ECO:0000256" key="3">
    <source>
        <dbReference type="ARBA" id="ARBA00004370"/>
    </source>
</evidence>
<feature type="domain" description="FAD-dependent oxidoreductase 2 FAD-binding" evidence="15">
    <location>
        <begin position="222"/>
        <end position="255"/>
    </location>
</feature>
<dbReference type="OMA" id="RNVKGCW"/>
<protein>
    <recommendedName>
        <fullName evidence="5 12">Long-chain-alcohol oxidase</fullName>
        <ecNumber evidence="5 12">1.1.3.20</ecNumber>
    </recommendedName>
</protein>
<name>A0A0U5G0Y1_ASPCI</name>
<evidence type="ECO:0000256" key="10">
    <source>
        <dbReference type="ARBA" id="ARBA00023002"/>
    </source>
</evidence>
<dbReference type="Gene3D" id="3.50.50.60">
    <property type="entry name" value="FAD/NAD(P)-binding domain"/>
    <property type="match status" value="2"/>
</dbReference>
<dbReference type="GO" id="GO:0046577">
    <property type="term" value="F:long-chain-alcohol oxidase activity"/>
    <property type="evidence" value="ECO:0007669"/>
    <property type="project" value="UniProtKB-EC"/>
</dbReference>
<gene>
    <name evidence="17" type="ORF">ASPCAL06736</name>
</gene>
<evidence type="ECO:0000313" key="18">
    <source>
        <dbReference type="Proteomes" id="UP000054771"/>
    </source>
</evidence>
<sequence length="747" mass="81068">MAEELVSFSPSVAPLAPVSTEQVFSDLQWKTLLSLADTVIPSVRGPRARKSRSTKVVPQAKLDVALETLKAGIPGPDASTLATQYLEENLTSIPEVRQALQRLFTEYVHQEGRNGLSMVLTALNTRAGSLLLTGSMTPIQDQPFYVREQIFQSWADSRLPPVRAFYRGLVGMFKKMWVTFSPTLYPTVGVPHVPVFGTPKDGFQYEFLQFPPGQKPEMIETDVIIIGSGCGGSVAAKNLAEAGKRVIVVEKGYSFSPRQFPMRPNEGFNNLFDSAGAVTNDEGSMGVLYGSTWGGGGTVNWSASLQTQGYVRREWANRGLPFFTSLEFQNSLDRVCERMGVSAEFTNHNKANRMILEGARKLGYSAKAVPQNTGGETHYCGHCTLGCHSGGKKGPVETFLVDAANAGATFIEGFNVERVLFSKKKAGKVASGVLGTWVSRDAHFGVSGVGAVKRKVIIRAKKVVVSGGSLHSPLLLLRSGIKNANIGRNLHLHPVAIATAVFDETLRPWEGACLTAVVNEFEDSDGQGHGAKIEGVSMLPAAILPIYTWRDGLDYKLQAAKLSRSAGFITLVRDRDPGRVYPDSNDGRPRIDYSVSSFDRQHMIDALIASAKISYISGAKEIHTSYRDMPPFIRPADDSPNGPDGVNSPAITAWIDELRRKAPKTSDKVMWASAHQMGSCRMGTNPRYSVVDPQGQVWGTKGLYVVDASIFPSASGVNPMITNMGIADYISRNIAKTMDLATAVARL</sequence>
<dbReference type="Pfam" id="PF00732">
    <property type="entry name" value="GMC_oxred_N"/>
    <property type="match status" value="1"/>
</dbReference>
<dbReference type="EMBL" id="CDMC01000005">
    <property type="protein sequence ID" value="CEL05618.1"/>
    <property type="molecule type" value="Genomic_DNA"/>
</dbReference>
<comment type="function">
    <text evidence="2">Long-chain fatty alcohol oxidase involved in the omega-oxidation pathway of lipid degradation.</text>
</comment>
<organism evidence="17 18">
    <name type="scientific">Aspergillus calidoustus</name>
    <dbReference type="NCBI Taxonomy" id="454130"/>
    <lineage>
        <taxon>Eukaryota</taxon>
        <taxon>Fungi</taxon>
        <taxon>Dikarya</taxon>
        <taxon>Ascomycota</taxon>
        <taxon>Pezizomycotina</taxon>
        <taxon>Eurotiomycetes</taxon>
        <taxon>Eurotiomycetidae</taxon>
        <taxon>Eurotiales</taxon>
        <taxon>Aspergillaceae</taxon>
        <taxon>Aspergillus</taxon>
        <taxon>Aspergillus subgen. Nidulantes</taxon>
    </lineage>
</organism>
<dbReference type="InterPro" id="IPR000172">
    <property type="entry name" value="GMC_OxRdtase_N"/>
</dbReference>
<dbReference type="EC" id="1.1.3.20" evidence="5 12"/>
<evidence type="ECO:0000256" key="13">
    <source>
        <dbReference type="PIRSR" id="PIRSR028937-1"/>
    </source>
</evidence>
<dbReference type="InterPro" id="IPR003953">
    <property type="entry name" value="FAD-dep_OxRdtase_2_FAD-bd"/>
</dbReference>
<dbReference type="OrthoDB" id="269227at2759"/>
<evidence type="ECO:0000256" key="11">
    <source>
        <dbReference type="ARBA" id="ARBA00023136"/>
    </source>
</evidence>
<dbReference type="GO" id="GO:0050660">
    <property type="term" value="F:flavin adenine dinucleotide binding"/>
    <property type="evidence" value="ECO:0007669"/>
    <property type="project" value="InterPro"/>
</dbReference>
<dbReference type="PIRSF" id="PIRSF028937">
    <property type="entry name" value="Lg_Ch_AO"/>
    <property type="match status" value="1"/>
</dbReference>
<comment type="similarity">
    <text evidence="4 12">Belongs to the GMC oxidoreductase family.</text>
</comment>
<keyword evidence="6" id="KW-0285">Flavoprotein</keyword>
<dbReference type="PANTHER" id="PTHR46056">
    <property type="entry name" value="LONG-CHAIN-ALCOHOL OXIDASE"/>
    <property type="match status" value="1"/>
</dbReference>
<evidence type="ECO:0000259" key="15">
    <source>
        <dbReference type="Pfam" id="PF00890"/>
    </source>
</evidence>
<comment type="subcellular location">
    <subcellularLocation>
        <location evidence="3">Membrane</location>
    </subcellularLocation>
</comment>
<keyword evidence="18" id="KW-1185">Reference proteome</keyword>
<evidence type="ECO:0000256" key="1">
    <source>
        <dbReference type="ARBA" id="ARBA00000920"/>
    </source>
</evidence>
<reference evidence="18" key="1">
    <citation type="journal article" date="2016" name="Genome Announc.">
        <title>Draft genome sequences of fungus Aspergillus calidoustus.</title>
        <authorList>
            <person name="Horn F."/>
            <person name="Linde J."/>
            <person name="Mattern D.J."/>
            <person name="Walther G."/>
            <person name="Guthke R."/>
            <person name="Scherlach K."/>
            <person name="Martin K."/>
            <person name="Brakhage A.A."/>
            <person name="Petzke L."/>
            <person name="Valiante V."/>
        </authorList>
    </citation>
    <scope>NUCLEOTIDE SEQUENCE [LARGE SCALE GENOMIC DNA]</scope>
    <source>
        <strain evidence="18">SF006504</strain>
    </source>
</reference>
<evidence type="ECO:0000259" key="14">
    <source>
        <dbReference type="Pfam" id="PF00732"/>
    </source>
</evidence>
<keyword evidence="10 12" id="KW-0560">Oxidoreductase</keyword>
<evidence type="ECO:0000313" key="17">
    <source>
        <dbReference type="EMBL" id="CEL05618.1"/>
    </source>
</evidence>
<proteinExistence type="inferred from homology"/>
<evidence type="ECO:0000259" key="16">
    <source>
        <dbReference type="Pfam" id="PF05199"/>
    </source>
</evidence>
<dbReference type="GO" id="GO:0016020">
    <property type="term" value="C:membrane"/>
    <property type="evidence" value="ECO:0007669"/>
    <property type="project" value="UniProtKB-SubCell"/>
</dbReference>
<keyword evidence="7" id="KW-0812">Transmembrane</keyword>
<evidence type="ECO:0000256" key="9">
    <source>
        <dbReference type="ARBA" id="ARBA00022989"/>
    </source>
</evidence>
<keyword evidence="8" id="KW-0274">FAD</keyword>
<evidence type="ECO:0000256" key="7">
    <source>
        <dbReference type="ARBA" id="ARBA00022692"/>
    </source>
</evidence>
<dbReference type="STRING" id="454130.A0A0U5G0Y1"/>
<evidence type="ECO:0000256" key="6">
    <source>
        <dbReference type="ARBA" id="ARBA00022630"/>
    </source>
</evidence>
<evidence type="ECO:0000256" key="2">
    <source>
        <dbReference type="ARBA" id="ARBA00003842"/>
    </source>
</evidence>
<dbReference type="InterPro" id="IPR036188">
    <property type="entry name" value="FAD/NAD-bd_sf"/>
</dbReference>
<evidence type="ECO:0000256" key="4">
    <source>
        <dbReference type="ARBA" id="ARBA00010790"/>
    </source>
</evidence>
<dbReference type="InterPro" id="IPR012400">
    <property type="entry name" value="Long_Oxdase"/>
</dbReference>
<dbReference type="Pfam" id="PF00890">
    <property type="entry name" value="FAD_binding_2"/>
    <property type="match status" value="1"/>
</dbReference>
<evidence type="ECO:0000256" key="8">
    <source>
        <dbReference type="ARBA" id="ARBA00022827"/>
    </source>
</evidence>
<dbReference type="AlphaFoldDB" id="A0A0U5G0Y1"/>
<dbReference type="PANTHER" id="PTHR46056:SF12">
    <property type="entry name" value="LONG-CHAIN-ALCOHOL OXIDASE"/>
    <property type="match status" value="1"/>
</dbReference>
<keyword evidence="11" id="KW-0472">Membrane</keyword>
<evidence type="ECO:0000256" key="12">
    <source>
        <dbReference type="PIRNR" id="PIRNR028937"/>
    </source>
</evidence>
<dbReference type="SUPFAM" id="SSF51905">
    <property type="entry name" value="FAD/NAD(P)-binding domain"/>
    <property type="match status" value="1"/>
</dbReference>
<accession>A0A0U5G0Y1</accession>
<dbReference type="Pfam" id="PF05199">
    <property type="entry name" value="GMC_oxred_C"/>
    <property type="match status" value="1"/>
</dbReference>
<feature type="domain" description="Glucose-methanol-choline oxidoreductase N-terminal" evidence="14">
    <location>
        <begin position="269"/>
        <end position="495"/>
    </location>
</feature>